<evidence type="ECO:0000313" key="5">
    <source>
        <dbReference type="EMBL" id="SFR72289.1"/>
    </source>
</evidence>
<gene>
    <name evidence="5" type="ORF">SAMN05661086_01302</name>
</gene>
<dbReference type="PANTHER" id="PTHR10353:SF209">
    <property type="entry name" value="GALACTOLIPID GALACTOSYLTRANSFERASE SFR2, CHLOROPLASTIC"/>
    <property type="match status" value="1"/>
</dbReference>
<dbReference type="PRINTS" id="PR00131">
    <property type="entry name" value="GLHYDRLASE1"/>
</dbReference>
<organism evidence="5 6">
    <name type="scientific">Anaeromicropila populeti</name>
    <dbReference type="NCBI Taxonomy" id="37658"/>
    <lineage>
        <taxon>Bacteria</taxon>
        <taxon>Bacillati</taxon>
        <taxon>Bacillota</taxon>
        <taxon>Clostridia</taxon>
        <taxon>Lachnospirales</taxon>
        <taxon>Lachnospiraceae</taxon>
        <taxon>Anaeromicropila</taxon>
    </lineage>
</organism>
<name>A0A1I6J016_9FIRM</name>
<dbReference type="InterPro" id="IPR017853">
    <property type="entry name" value="GH"/>
</dbReference>
<dbReference type="GO" id="GO:0008422">
    <property type="term" value="F:beta-glucosidase activity"/>
    <property type="evidence" value="ECO:0007669"/>
    <property type="project" value="TreeGrafter"/>
</dbReference>
<keyword evidence="2 5" id="KW-0378">Hydrolase</keyword>
<evidence type="ECO:0000256" key="2">
    <source>
        <dbReference type="ARBA" id="ARBA00022801"/>
    </source>
</evidence>
<evidence type="ECO:0000256" key="4">
    <source>
        <dbReference type="RuleBase" id="RU003690"/>
    </source>
</evidence>
<evidence type="ECO:0000256" key="1">
    <source>
        <dbReference type="ARBA" id="ARBA00010838"/>
    </source>
</evidence>
<dbReference type="Proteomes" id="UP000199659">
    <property type="component" value="Unassembled WGS sequence"/>
</dbReference>
<dbReference type="Pfam" id="PF00232">
    <property type="entry name" value="Glyco_hydro_1"/>
    <property type="match status" value="1"/>
</dbReference>
<dbReference type="PANTHER" id="PTHR10353">
    <property type="entry name" value="GLYCOSYL HYDROLASE"/>
    <property type="match status" value="1"/>
</dbReference>
<dbReference type="Gene3D" id="3.20.20.80">
    <property type="entry name" value="Glycosidases"/>
    <property type="match status" value="1"/>
</dbReference>
<dbReference type="RefSeq" id="WP_092559885.1">
    <property type="nucleotide sequence ID" value="NZ_FOYZ01000004.1"/>
</dbReference>
<keyword evidence="6" id="KW-1185">Reference proteome</keyword>
<keyword evidence="3" id="KW-0326">Glycosidase</keyword>
<protein>
    <submittedName>
        <fullName evidence="5">Glycosyl hydrolase family 1</fullName>
    </submittedName>
</protein>
<comment type="similarity">
    <text evidence="1 4">Belongs to the glycosyl hydrolase 1 family.</text>
</comment>
<proteinExistence type="inferred from homology"/>
<dbReference type="STRING" id="37658.SAMN05661086_01302"/>
<dbReference type="OrthoDB" id="2339329at2"/>
<dbReference type="EMBL" id="FOYZ01000004">
    <property type="protein sequence ID" value="SFR72289.1"/>
    <property type="molecule type" value="Genomic_DNA"/>
</dbReference>
<accession>A0A1I6J016</accession>
<evidence type="ECO:0000256" key="3">
    <source>
        <dbReference type="ARBA" id="ARBA00023295"/>
    </source>
</evidence>
<evidence type="ECO:0000313" key="6">
    <source>
        <dbReference type="Proteomes" id="UP000199659"/>
    </source>
</evidence>
<reference evidence="5 6" key="1">
    <citation type="submission" date="2016-10" db="EMBL/GenBank/DDBJ databases">
        <authorList>
            <person name="de Groot N.N."/>
        </authorList>
    </citation>
    <scope>NUCLEOTIDE SEQUENCE [LARGE SCALE GENOMIC DNA]</scope>
    <source>
        <strain evidence="5 6">743A</strain>
    </source>
</reference>
<dbReference type="InterPro" id="IPR001360">
    <property type="entry name" value="Glyco_hydro_1"/>
</dbReference>
<dbReference type="SUPFAM" id="SSF51445">
    <property type="entry name" value="(Trans)glycosidases"/>
    <property type="match status" value="1"/>
</dbReference>
<dbReference type="GO" id="GO:0005975">
    <property type="term" value="P:carbohydrate metabolic process"/>
    <property type="evidence" value="ECO:0007669"/>
    <property type="project" value="InterPro"/>
</dbReference>
<dbReference type="AlphaFoldDB" id="A0A1I6J016"/>
<sequence length="436" mass="50572">MEEIHLPQDLLMGTACASVLCEGGNKNTNWYKWSEEGKVRDGSSVLRGTDHWNKYPEDISLMKKMGMNSCNMSIEWSRIFLERKKIDKEAIKHYRNEISMLLENGITPIITLHHFSNPQWFDDMGGWAADSADIIFLEFVQVVIENFGDLIQDWITFNDANIYLISAYLWGWFPPGDCNLKVMLKSMKNIVKAHIESYKKIHKIRKEKNFKGNTNVGFALHFRKYTPIKNNVLNRWATKLASSFAQGMITEALTTGKFTFFIGNGNYPLGRGKYYDFIGVNHWTRSFVKFKFNIKNLFFEFQNSNGEKYTGAMEPYPAGIFEISKELFDKYKAPIYIMQNGLKETVDHKRGQIICENLKYTERLIKEGVPVKGFYVWSLTDLFETMEGEKGKLGLIEINYETQERIIKPSGYFYGDACRNKGVTKEMLEKYFGSKI</sequence>